<dbReference type="InterPro" id="IPR019734">
    <property type="entry name" value="TPR_rpt"/>
</dbReference>
<evidence type="ECO:0000313" key="3">
    <source>
        <dbReference type="Proteomes" id="UP000231019"/>
    </source>
</evidence>
<evidence type="ECO:0000259" key="1">
    <source>
        <dbReference type="Pfam" id="PF03781"/>
    </source>
</evidence>
<dbReference type="InterPro" id="IPR011990">
    <property type="entry name" value="TPR-like_helical_dom_sf"/>
</dbReference>
<name>A0A2M7G5Y7_9BACT</name>
<dbReference type="PANTHER" id="PTHR23150:SF19">
    <property type="entry name" value="FORMYLGLYCINE-GENERATING ENZYME"/>
    <property type="match status" value="1"/>
</dbReference>
<dbReference type="Proteomes" id="UP000231019">
    <property type="component" value="Unassembled WGS sequence"/>
</dbReference>
<dbReference type="Gene3D" id="1.25.40.10">
    <property type="entry name" value="Tetratricopeptide repeat domain"/>
    <property type="match status" value="1"/>
</dbReference>
<feature type="domain" description="Sulfatase-modifying factor enzyme-like" evidence="1">
    <location>
        <begin position="330"/>
        <end position="527"/>
    </location>
</feature>
<dbReference type="EMBL" id="PFFQ01000024">
    <property type="protein sequence ID" value="PIW17378.1"/>
    <property type="molecule type" value="Genomic_DNA"/>
</dbReference>
<dbReference type="GO" id="GO:0120147">
    <property type="term" value="F:formylglycine-generating oxidase activity"/>
    <property type="evidence" value="ECO:0007669"/>
    <property type="project" value="TreeGrafter"/>
</dbReference>
<dbReference type="AlphaFoldDB" id="A0A2M7G5Y7"/>
<dbReference type="PANTHER" id="PTHR23150">
    <property type="entry name" value="SULFATASE MODIFYING FACTOR 1, 2"/>
    <property type="match status" value="1"/>
</dbReference>
<dbReference type="SUPFAM" id="SSF56436">
    <property type="entry name" value="C-type lectin-like"/>
    <property type="match status" value="1"/>
</dbReference>
<dbReference type="SMART" id="SM00028">
    <property type="entry name" value="TPR"/>
    <property type="match status" value="2"/>
</dbReference>
<dbReference type="Gene3D" id="3.90.1580.10">
    <property type="entry name" value="paralog of FGE (formylglycine-generating enzyme)"/>
    <property type="match status" value="1"/>
</dbReference>
<comment type="caution">
    <text evidence="2">The sequence shown here is derived from an EMBL/GenBank/DDBJ whole genome shotgun (WGS) entry which is preliminary data.</text>
</comment>
<reference evidence="2 3" key="1">
    <citation type="submission" date="2017-09" db="EMBL/GenBank/DDBJ databases">
        <title>Depth-based differentiation of microbial function through sediment-hosted aquifers and enrichment of novel symbionts in the deep terrestrial subsurface.</title>
        <authorList>
            <person name="Probst A.J."/>
            <person name="Ladd B."/>
            <person name="Jarett J.K."/>
            <person name="Geller-Mcgrath D.E."/>
            <person name="Sieber C.M."/>
            <person name="Emerson J.B."/>
            <person name="Anantharaman K."/>
            <person name="Thomas B.C."/>
            <person name="Malmstrom R."/>
            <person name="Stieglmeier M."/>
            <person name="Klingl A."/>
            <person name="Woyke T."/>
            <person name="Ryan C.M."/>
            <person name="Banfield J.F."/>
        </authorList>
    </citation>
    <scope>NUCLEOTIDE SEQUENCE [LARGE SCALE GENOMIC DNA]</scope>
    <source>
        <strain evidence="2">CG17_big_fil_post_rev_8_21_14_2_50_48_46</strain>
    </source>
</reference>
<dbReference type="SUPFAM" id="SSF48452">
    <property type="entry name" value="TPR-like"/>
    <property type="match status" value="1"/>
</dbReference>
<organism evidence="2 3">
    <name type="scientific">bacterium (Candidatus Blackallbacteria) CG17_big_fil_post_rev_8_21_14_2_50_48_46</name>
    <dbReference type="NCBI Taxonomy" id="2014261"/>
    <lineage>
        <taxon>Bacteria</taxon>
        <taxon>Candidatus Blackallbacteria</taxon>
    </lineage>
</organism>
<dbReference type="InterPro" id="IPR005532">
    <property type="entry name" value="SUMF_dom"/>
</dbReference>
<gene>
    <name evidence="2" type="ORF">COW36_09355</name>
</gene>
<proteinExistence type="predicted"/>
<protein>
    <recommendedName>
        <fullName evidence="1">Sulfatase-modifying factor enzyme-like domain-containing protein</fullName>
    </recommendedName>
</protein>
<dbReference type="InterPro" id="IPR016187">
    <property type="entry name" value="CTDL_fold"/>
</dbReference>
<dbReference type="Pfam" id="PF03781">
    <property type="entry name" value="FGE-sulfatase"/>
    <property type="match status" value="1"/>
</dbReference>
<dbReference type="InterPro" id="IPR051043">
    <property type="entry name" value="Sulfatase_Mod_Factor_Kinase"/>
</dbReference>
<evidence type="ECO:0000313" key="2">
    <source>
        <dbReference type="EMBL" id="PIW17378.1"/>
    </source>
</evidence>
<accession>A0A2M7G5Y7</accession>
<dbReference type="InterPro" id="IPR042095">
    <property type="entry name" value="SUMF_sf"/>
</dbReference>
<sequence length="529" mass="61112">MKGTVYLGFVNGDLSLVNLDKAEESFLLAARYAKTDYPEDSARAFLSAGWAAYCQGKMKEALAHTEMAMTLHPQMGEAFFQAAKVLMATNQVNLALPVIRKAIDLDRFYIFKAAGDGDFQKHNDTFCHFLNDLRAEKYNQILPVTQELAGQLDFYRQNSPEALHDQRLQQMDLFLDTGHNWALYDLVDFSSVLEQFRTELEKKRIWLNEDVVHTLYEEDPVNEVYRAEVKYQVEEVYQEEKTYQERVIIKPAGLWRAAVTELQTKTHMVDKTRLVSKTNWVEKTRIVMKTVEFYVGERIEKEYNGLGVLINSKSYMDNPNRVKSYVDHYNQDFVLIKAGSFSRGVGSNAKSFTVYQDFYIAQYPVTQKLWQQVMGDNPSKNKRDENCPVEQVSWYDAQSFIKKLNDQAGQNVYRLPTAREWEYACRAGSNGNYCFGDKESELGQYAWYDKNSGGRTHPVAQKKPNAWGLYDMHGNVQEWCKNEFYEPSILRGGGWNTTAYSCSFDNNSNTNILLNIRSDDFGFRLVRSE</sequence>